<feature type="transmembrane region" description="Helical" evidence="6">
    <location>
        <begin position="249"/>
        <end position="271"/>
    </location>
</feature>
<feature type="transmembrane region" description="Helical" evidence="6">
    <location>
        <begin position="387"/>
        <end position="405"/>
    </location>
</feature>
<feature type="transmembrane region" description="Helical" evidence="6">
    <location>
        <begin position="208"/>
        <end position="229"/>
    </location>
</feature>
<dbReference type="InterPro" id="IPR029485">
    <property type="entry name" value="CAT_C"/>
</dbReference>
<feature type="domain" description="Cationic amino acid transporter C-terminal" evidence="7">
    <location>
        <begin position="500"/>
        <end position="550"/>
    </location>
</feature>
<keyword evidence="5 6" id="KW-0472">Membrane</keyword>
<feature type="transmembrane region" description="Helical" evidence="6">
    <location>
        <begin position="444"/>
        <end position="461"/>
    </location>
</feature>
<dbReference type="Pfam" id="PF13520">
    <property type="entry name" value="AA_permease_2"/>
    <property type="match status" value="1"/>
</dbReference>
<dbReference type="Pfam" id="PF13906">
    <property type="entry name" value="AA_permease_C"/>
    <property type="match status" value="1"/>
</dbReference>
<reference evidence="8" key="1">
    <citation type="submission" date="2020-01" db="EMBL/GenBank/DDBJ databases">
        <title>Selection and validation of appropriate reference genes for real-time quantitative PCR analysis in Larix olgensis Henry under abiotic stresses.</title>
        <authorList>
            <person name="Li D."/>
        </authorList>
    </citation>
    <scope>NUCLEOTIDE SEQUENCE</scope>
</reference>
<keyword evidence="4 6" id="KW-1133">Transmembrane helix</keyword>
<dbReference type="InterPro" id="IPR002293">
    <property type="entry name" value="AA/rel_permease1"/>
</dbReference>
<evidence type="ECO:0000256" key="1">
    <source>
        <dbReference type="ARBA" id="ARBA00004141"/>
    </source>
</evidence>
<comment type="subcellular location">
    <subcellularLocation>
        <location evidence="1">Membrane</location>
        <topology evidence="1">Multi-pass membrane protein</topology>
    </subcellularLocation>
</comment>
<feature type="transmembrane region" description="Helical" evidence="6">
    <location>
        <begin position="292"/>
        <end position="317"/>
    </location>
</feature>
<evidence type="ECO:0000259" key="7">
    <source>
        <dbReference type="Pfam" id="PF13906"/>
    </source>
</evidence>
<keyword evidence="3 6" id="KW-0812">Transmembrane</keyword>
<evidence type="ECO:0000313" key="8">
    <source>
        <dbReference type="EMBL" id="QOU08748.1"/>
    </source>
</evidence>
<dbReference type="GO" id="GO:0015171">
    <property type="term" value="F:amino acid transmembrane transporter activity"/>
    <property type="evidence" value="ECO:0007669"/>
    <property type="project" value="TreeGrafter"/>
</dbReference>
<accession>A0A7S6PS64</accession>
<organism evidence="8">
    <name type="scientific">Larix gmelinii var. olgensis</name>
    <dbReference type="NCBI Taxonomy" id="188928"/>
    <lineage>
        <taxon>Eukaryota</taxon>
        <taxon>Viridiplantae</taxon>
        <taxon>Streptophyta</taxon>
        <taxon>Embryophyta</taxon>
        <taxon>Tracheophyta</taxon>
        <taxon>Spermatophyta</taxon>
        <taxon>Pinopsida</taxon>
        <taxon>Pinidae</taxon>
        <taxon>Conifers I</taxon>
        <taxon>Pinales</taxon>
        <taxon>Pinaceae</taxon>
        <taxon>Larix</taxon>
    </lineage>
</organism>
<sequence>MEKRGGSFSSLRAYGVALLETPRRLVQRMGAVSSCNEELTRVKARSGAEMQRSLRWFDLLALGIGGMVGAGVFVTTGKPARTLAGPSIILSYVIAGVSALLSALCYTEFAVAMPVAGGAFSYLRTTFGEFPAYITGANLVMEYVVSNAAVARSFTSYFDSAIGFNNIDKWRLKVHVLPEGFNELDLIAVALIIVLTICICYSTKESSAVNMVLTVLHLAFILFIIVIGFAKGNVNNLTEPANPANPGGFAPYGVNGVFNAAAIVYFSYIGYDAVSTMAEEVTYHATDIPIGVSGSVIIVTVLYGLMATALCTLVPYDKINEDAPLSMAFRNDPGWEWVSNVVGAGASLGILTSLLVAMLGQARYMCVIGRSHVIPDWFAKVNSKTGTPLNASIFLGICTAAIGLFTDVAILIELISIGTLFVSYMVANALIYKRYAIIEKKTTLAFLWALSWIAIGFASLWQFQGGRGQSCCLAICGLAAIIVTFVFSALVAEAKQPREWGVSCMPWTAAASIFLNVFLLGSLYRISYLRFAIFSVVATIFYLVYSVHASYDAQCRAASLALVPPAAVEIHVIE</sequence>
<feature type="transmembrane region" description="Helical" evidence="6">
    <location>
        <begin position="411"/>
        <end position="432"/>
    </location>
</feature>
<comment type="similarity">
    <text evidence="2">Belongs to the amino acid-polyamine-organocation (APC) superfamily. Cationic amino acid transporter (CAT) (TC 2.A.3.3) family.</text>
</comment>
<evidence type="ECO:0000256" key="3">
    <source>
        <dbReference type="ARBA" id="ARBA00022692"/>
    </source>
</evidence>
<feature type="transmembrane region" description="Helical" evidence="6">
    <location>
        <begin position="184"/>
        <end position="201"/>
    </location>
</feature>
<protein>
    <submittedName>
        <fullName evidence="8">Catalase</fullName>
    </submittedName>
</protein>
<evidence type="ECO:0000256" key="4">
    <source>
        <dbReference type="ARBA" id="ARBA00022989"/>
    </source>
</evidence>
<proteinExistence type="evidence at transcript level"/>
<evidence type="ECO:0000256" key="6">
    <source>
        <dbReference type="SAM" id="Phobius"/>
    </source>
</evidence>
<dbReference type="AlphaFoldDB" id="A0A7S6PS64"/>
<feature type="transmembrane region" description="Helical" evidence="6">
    <location>
        <begin position="528"/>
        <end position="547"/>
    </location>
</feature>
<feature type="transmembrane region" description="Helical" evidence="6">
    <location>
        <begin position="337"/>
        <end position="360"/>
    </location>
</feature>
<feature type="transmembrane region" description="Helical" evidence="6">
    <location>
        <begin position="89"/>
        <end position="113"/>
    </location>
</feature>
<dbReference type="Gene3D" id="1.20.1740.10">
    <property type="entry name" value="Amino acid/polyamine transporter I"/>
    <property type="match status" value="1"/>
</dbReference>
<dbReference type="PANTHER" id="PTHR43243:SF41">
    <property type="entry name" value="CATIONIC AMINO ACID TRANSPORTER 7, CHLOROPLASTIC"/>
    <property type="match status" value="1"/>
</dbReference>
<evidence type="ECO:0000256" key="2">
    <source>
        <dbReference type="ARBA" id="ARBA00008572"/>
    </source>
</evidence>
<feature type="transmembrane region" description="Helical" evidence="6">
    <location>
        <begin position="56"/>
        <end position="77"/>
    </location>
</feature>
<dbReference type="EMBL" id="MN905737">
    <property type="protein sequence ID" value="QOU08748.1"/>
    <property type="molecule type" value="mRNA"/>
</dbReference>
<dbReference type="GO" id="GO:0005886">
    <property type="term" value="C:plasma membrane"/>
    <property type="evidence" value="ECO:0007669"/>
    <property type="project" value="TreeGrafter"/>
</dbReference>
<evidence type="ECO:0000256" key="5">
    <source>
        <dbReference type="ARBA" id="ARBA00023136"/>
    </source>
</evidence>
<name>A0A7S6PS64_9CONI</name>
<feature type="transmembrane region" description="Helical" evidence="6">
    <location>
        <begin position="504"/>
        <end position="522"/>
    </location>
</feature>
<feature type="transmembrane region" description="Helical" evidence="6">
    <location>
        <begin position="467"/>
        <end position="492"/>
    </location>
</feature>
<dbReference type="PANTHER" id="PTHR43243">
    <property type="entry name" value="INNER MEMBRANE TRANSPORTER YGJI-RELATED"/>
    <property type="match status" value="1"/>
</dbReference>